<keyword evidence="3 7" id="KW-1133">Transmembrane helix</keyword>
<evidence type="ECO:0000256" key="4">
    <source>
        <dbReference type="ARBA" id="ARBA00023136"/>
    </source>
</evidence>
<evidence type="ECO:0000256" key="1">
    <source>
        <dbReference type="ARBA" id="ARBA00022475"/>
    </source>
</evidence>
<proteinExistence type="inferred from homology"/>
<evidence type="ECO:0000313" key="10">
    <source>
        <dbReference type="Proteomes" id="UP001304340"/>
    </source>
</evidence>
<name>A0AAF1C0D2_9MICO</name>
<evidence type="ECO:0000256" key="7">
    <source>
        <dbReference type="HAMAP-Rule" id="MF_02065"/>
    </source>
</evidence>
<dbReference type="PANTHER" id="PTHR30518:SF2">
    <property type="entry name" value="ENDOLYTIC MUREIN TRANSGLYCOSYLASE"/>
    <property type="match status" value="1"/>
</dbReference>
<dbReference type="EC" id="4.2.2.29" evidence="7"/>
<dbReference type="NCBIfam" id="TIGR00247">
    <property type="entry name" value="endolytic transglycosylase MltG"/>
    <property type="match status" value="1"/>
</dbReference>
<dbReference type="RefSeq" id="WP_319160810.1">
    <property type="nucleotide sequence ID" value="NZ_CP138359.1"/>
</dbReference>
<dbReference type="KEGG" id="sbil:SANBI_001717"/>
<keyword evidence="5 7" id="KW-0456">Lyase</keyword>
<comment type="catalytic activity">
    <reaction evidence="7">
        <text>a peptidoglycan chain = a peptidoglycan chain with N-acetyl-1,6-anhydromuramyl-[peptide] at the reducing end + a peptidoglycan chain with N-acetylglucosamine at the non-reducing end.</text>
        <dbReference type="EC" id="4.2.2.29"/>
    </reaction>
</comment>
<keyword evidence="1 7" id="KW-1003">Cell membrane</keyword>
<dbReference type="HAMAP" id="MF_02065">
    <property type="entry name" value="MltG"/>
    <property type="match status" value="1"/>
</dbReference>
<keyword evidence="4 7" id="KW-0472">Membrane</keyword>
<feature type="transmembrane region" description="Helical" evidence="7">
    <location>
        <begin position="39"/>
        <end position="58"/>
    </location>
</feature>
<evidence type="ECO:0000256" key="3">
    <source>
        <dbReference type="ARBA" id="ARBA00022989"/>
    </source>
</evidence>
<dbReference type="AlphaFoldDB" id="A0AAF1C0D2"/>
<dbReference type="EMBL" id="CP138359">
    <property type="protein sequence ID" value="WPF84002.1"/>
    <property type="molecule type" value="Genomic_DNA"/>
</dbReference>
<dbReference type="InterPro" id="IPR003770">
    <property type="entry name" value="MLTG-like"/>
</dbReference>
<keyword evidence="10" id="KW-1185">Reference proteome</keyword>
<dbReference type="GO" id="GO:0005886">
    <property type="term" value="C:plasma membrane"/>
    <property type="evidence" value="ECO:0007669"/>
    <property type="project" value="UniProtKB-SubCell"/>
</dbReference>
<accession>A0AAF1C0D2</accession>
<organism evidence="9 10">
    <name type="scientific">Sanguibacter biliveldensis</name>
    <dbReference type="NCBI Taxonomy" id="3030830"/>
    <lineage>
        <taxon>Bacteria</taxon>
        <taxon>Bacillati</taxon>
        <taxon>Actinomycetota</taxon>
        <taxon>Actinomycetes</taxon>
        <taxon>Micrococcales</taxon>
        <taxon>Sanguibacteraceae</taxon>
        <taxon>Sanguibacter</taxon>
    </lineage>
</organism>
<feature type="compositionally biased region" description="Basic and acidic residues" evidence="8">
    <location>
        <begin position="20"/>
        <end position="29"/>
    </location>
</feature>
<reference evidence="10" key="1">
    <citation type="submission" date="2023-11" db="EMBL/GenBank/DDBJ databases">
        <authorList>
            <person name="Helweg L.P."/>
            <person name="Kiel A."/>
            <person name="Hitz F."/>
            <person name="Ruckert-Reed C."/>
            <person name="Busche T."/>
            <person name="Kaltschmidt B."/>
            <person name="Kaltschmidt C."/>
        </authorList>
    </citation>
    <scope>NUCLEOTIDE SEQUENCE [LARGE SCALE GENOMIC DNA]</scope>
    <source>
        <strain evidence="10">4.1</strain>
    </source>
</reference>
<evidence type="ECO:0000256" key="8">
    <source>
        <dbReference type="SAM" id="MobiDB-lite"/>
    </source>
</evidence>
<gene>
    <name evidence="7 9" type="primary">mltG</name>
    <name evidence="9" type="ORF">SANBI_001717</name>
</gene>
<sequence length="388" mass="40714">MDERGTEGPGTATGDGAVPSRRDAQRAERAAAARHRQRVLLSVLVGILVVGAVFYVMWTRGADMFSADEQPTLVATTQAPVEDFPGPGGEPVQVTVAADVTPEVLGASLVDAGVVSSVEVFVAAYGENPDAASIAPGTYNVFRQMRAADAITALLDPENLADLTVEVTAGLTVPEIKTELARITGVSVAQLDEAFADVAGTGLPAEAGGVYEGWIAPGTYHFTLGTTPVEMIRAMIASTVSTLDAAGVAPEDRLAVLTLGSLVEEEQVLPTDQAAVAGVLSNRVESDTVLQRDSTVRYALGLADDDPVTQEDRETDLPYNTYLHVGLPPSPISTVSPEALQAAVAPAETTARYFVVVDPVAKVVEFSDTYTEYQDSLKALQAWRDANA</sequence>
<keyword evidence="2 7" id="KW-0812">Transmembrane</keyword>
<dbReference type="PANTHER" id="PTHR30518">
    <property type="entry name" value="ENDOLYTIC MUREIN TRANSGLYCOSYLASE"/>
    <property type="match status" value="1"/>
</dbReference>
<protein>
    <recommendedName>
        <fullName evidence="7">Endolytic murein transglycosylase</fullName>
        <ecNumber evidence="7">4.2.2.29</ecNumber>
    </recommendedName>
    <alternativeName>
        <fullName evidence="7">Peptidoglycan lytic transglycosylase</fullName>
    </alternativeName>
    <alternativeName>
        <fullName evidence="7">Peptidoglycan polymerization terminase</fullName>
    </alternativeName>
</protein>
<comment type="subcellular location">
    <subcellularLocation>
        <location evidence="7">Cell membrane</location>
        <topology evidence="7">Single-pass membrane protein</topology>
    </subcellularLocation>
</comment>
<dbReference type="Proteomes" id="UP001304340">
    <property type="component" value="Chromosome"/>
</dbReference>
<comment type="function">
    <text evidence="7">Functions as a peptidoglycan terminase that cleaves nascent peptidoglycan strands endolytically to terminate their elongation.</text>
</comment>
<dbReference type="GO" id="GO:0008932">
    <property type="term" value="F:lytic endotransglycosylase activity"/>
    <property type="evidence" value="ECO:0007669"/>
    <property type="project" value="UniProtKB-UniRule"/>
</dbReference>
<evidence type="ECO:0000256" key="6">
    <source>
        <dbReference type="ARBA" id="ARBA00023316"/>
    </source>
</evidence>
<dbReference type="GO" id="GO:0071555">
    <property type="term" value="P:cell wall organization"/>
    <property type="evidence" value="ECO:0007669"/>
    <property type="project" value="UniProtKB-KW"/>
</dbReference>
<feature type="site" description="Important for catalytic activity" evidence="7">
    <location>
        <position position="266"/>
    </location>
</feature>
<dbReference type="GO" id="GO:0009252">
    <property type="term" value="P:peptidoglycan biosynthetic process"/>
    <property type="evidence" value="ECO:0007669"/>
    <property type="project" value="UniProtKB-UniRule"/>
</dbReference>
<keyword evidence="6 7" id="KW-0961">Cell wall biogenesis/degradation</keyword>
<feature type="region of interest" description="Disordered" evidence="8">
    <location>
        <begin position="1"/>
        <end position="29"/>
    </location>
</feature>
<dbReference type="Pfam" id="PF02618">
    <property type="entry name" value="YceG"/>
    <property type="match status" value="1"/>
</dbReference>
<evidence type="ECO:0000256" key="5">
    <source>
        <dbReference type="ARBA" id="ARBA00023239"/>
    </source>
</evidence>
<evidence type="ECO:0000256" key="2">
    <source>
        <dbReference type="ARBA" id="ARBA00022692"/>
    </source>
</evidence>
<comment type="similarity">
    <text evidence="7">Belongs to the transglycosylase MltG family.</text>
</comment>
<evidence type="ECO:0000313" key="9">
    <source>
        <dbReference type="EMBL" id="WPF84002.1"/>
    </source>
</evidence>